<reference evidence="1" key="1">
    <citation type="submission" date="2020-07" db="EMBL/GenBank/DDBJ databases">
        <title>Clarias magur genome sequencing, assembly and annotation.</title>
        <authorList>
            <person name="Kushwaha B."/>
            <person name="Kumar R."/>
            <person name="Das P."/>
            <person name="Joshi C.G."/>
            <person name="Kumar D."/>
            <person name="Nagpure N.S."/>
            <person name="Pandey M."/>
            <person name="Agarwal S."/>
            <person name="Srivastava S."/>
            <person name="Singh M."/>
            <person name="Sahoo L."/>
            <person name="Jayasankar P."/>
            <person name="Meher P.K."/>
            <person name="Koringa P.G."/>
            <person name="Iquebal M.A."/>
            <person name="Das S.P."/>
            <person name="Bit A."/>
            <person name="Patnaik S."/>
            <person name="Patel N."/>
            <person name="Shah T.M."/>
            <person name="Hinsu A."/>
            <person name="Jena J.K."/>
        </authorList>
    </citation>
    <scope>NUCLEOTIDE SEQUENCE</scope>
    <source>
        <strain evidence="1">CIFAMagur01</strain>
        <tissue evidence="1">Testis</tissue>
    </source>
</reference>
<protein>
    <submittedName>
        <fullName evidence="1">Uncharacterized protein</fullName>
    </submittedName>
</protein>
<dbReference type="AlphaFoldDB" id="A0A8J4XCQ2"/>
<evidence type="ECO:0000313" key="2">
    <source>
        <dbReference type="Proteomes" id="UP000727407"/>
    </source>
</evidence>
<accession>A0A8J4XCQ2</accession>
<dbReference type="Proteomes" id="UP000727407">
    <property type="component" value="Unassembled WGS sequence"/>
</dbReference>
<name>A0A8J4XCQ2_CLAMG</name>
<evidence type="ECO:0000313" key="1">
    <source>
        <dbReference type="EMBL" id="KAF5902688.1"/>
    </source>
</evidence>
<dbReference type="EMBL" id="QNUK01000086">
    <property type="protein sequence ID" value="KAF5902688.1"/>
    <property type="molecule type" value="Genomic_DNA"/>
</dbReference>
<comment type="caution">
    <text evidence="1">The sequence shown here is derived from an EMBL/GenBank/DDBJ whole genome shotgun (WGS) entry which is preliminary data.</text>
</comment>
<proteinExistence type="predicted"/>
<sequence>ALIHSHASLALHLSGELAVFQCGISHSKFQSLQGNRHAGPVLPFHLANQHCNSIPSFLAAVYETIASTAKSKYTWPGKERDEN</sequence>
<organism evidence="1 2">
    <name type="scientific">Clarias magur</name>
    <name type="common">Asian catfish</name>
    <name type="synonym">Macropteronotus magur</name>
    <dbReference type="NCBI Taxonomy" id="1594786"/>
    <lineage>
        <taxon>Eukaryota</taxon>
        <taxon>Metazoa</taxon>
        <taxon>Chordata</taxon>
        <taxon>Craniata</taxon>
        <taxon>Vertebrata</taxon>
        <taxon>Euteleostomi</taxon>
        <taxon>Actinopterygii</taxon>
        <taxon>Neopterygii</taxon>
        <taxon>Teleostei</taxon>
        <taxon>Ostariophysi</taxon>
        <taxon>Siluriformes</taxon>
        <taxon>Clariidae</taxon>
        <taxon>Clarias</taxon>
    </lineage>
</organism>
<keyword evidence="2" id="KW-1185">Reference proteome</keyword>
<gene>
    <name evidence="1" type="ORF">DAT39_007611</name>
</gene>
<feature type="non-terminal residue" evidence="1">
    <location>
        <position position="83"/>
    </location>
</feature>